<dbReference type="InterPro" id="IPR052922">
    <property type="entry name" value="Cytidylate_Kinase-2"/>
</dbReference>
<dbReference type="AlphaFoldDB" id="A0A7X1C7K3"/>
<dbReference type="SUPFAM" id="SSF52540">
    <property type="entry name" value="P-loop containing nucleoside triphosphate hydrolases"/>
    <property type="match status" value="1"/>
</dbReference>
<evidence type="ECO:0000313" key="2">
    <source>
        <dbReference type="Proteomes" id="UP000523362"/>
    </source>
</evidence>
<organism evidence="1 2">
    <name type="scientific">Listeria seeligeri</name>
    <dbReference type="NCBI Taxonomy" id="1640"/>
    <lineage>
        <taxon>Bacteria</taxon>
        <taxon>Bacillati</taxon>
        <taxon>Bacillota</taxon>
        <taxon>Bacilli</taxon>
        <taxon>Bacillales</taxon>
        <taxon>Listeriaceae</taxon>
        <taxon>Listeria</taxon>
    </lineage>
</organism>
<dbReference type="PANTHER" id="PTHR37816:SF3">
    <property type="entry name" value="MODULATES DNA TOPOLOGY"/>
    <property type="match status" value="1"/>
</dbReference>
<accession>A0A7X1C7K3</accession>
<comment type="caution">
    <text evidence="1">The sequence shown here is derived from an EMBL/GenBank/DDBJ whole genome shotgun (WGS) entry which is preliminary data.</text>
</comment>
<gene>
    <name evidence="1" type="ORF">HB897_12450</name>
</gene>
<sequence>MNEWNNLQKVLKNKQRILVIGPNGAGKSTFATMLGESLAINVFHLDKIFWEKNWEHLSEQEFEQKLDGILNSEDPYIIDGDYFSSLKKRVERADLVIWLKIPGFICIKNIVKRRFKYMFKKRPDMAEGCNEKLSLSFLNYALKYNKRSGKPTEILLKNIHENNLFIINSNKSFKKYCHLLAESKLLK</sequence>
<name>A0A7X1C7K3_LISSE</name>
<evidence type="ECO:0000313" key="1">
    <source>
        <dbReference type="EMBL" id="MBC1487040.1"/>
    </source>
</evidence>
<dbReference type="InterPro" id="IPR027417">
    <property type="entry name" value="P-loop_NTPase"/>
</dbReference>
<proteinExistence type="predicted"/>
<dbReference type="EMBL" id="JAARRG010000010">
    <property type="protein sequence ID" value="MBC1487040.1"/>
    <property type="molecule type" value="Genomic_DNA"/>
</dbReference>
<dbReference type="RefSeq" id="WP_075702598.1">
    <property type="nucleotide sequence ID" value="NZ_JAARRG010000010.1"/>
</dbReference>
<dbReference type="Gene3D" id="3.40.50.300">
    <property type="entry name" value="P-loop containing nucleotide triphosphate hydrolases"/>
    <property type="match status" value="1"/>
</dbReference>
<dbReference type="Proteomes" id="UP000523362">
    <property type="component" value="Unassembled WGS sequence"/>
</dbReference>
<reference evidence="1 2" key="1">
    <citation type="submission" date="2020-03" db="EMBL/GenBank/DDBJ databases">
        <title>Soil Listeria distribution.</title>
        <authorList>
            <person name="Liao J."/>
            <person name="Wiedmann M."/>
        </authorList>
    </citation>
    <scope>NUCLEOTIDE SEQUENCE [LARGE SCALE GENOMIC DNA]</scope>
    <source>
        <strain evidence="1 2">FSL L7-1560</strain>
    </source>
</reference>
<protein>
    <submittedName>
        <fullName evidence="1">AAA family ATPase</fullName>
    </submittedName>
</protein>
<dbReference type="PANTHER" id="PTHR37816">
    <property type="entry name" value="YALI0E33011P"/>
    <property type="match status" value="1"/>
</dbReference>